<keyword evidence="5" id="KW-1185">Reference proteome</keyword>
<feature type="domain" description="ABC1 atypical kinase-like" evidence="3">
    <location>
        <begin position="87"/>
        <end position="328"/>
    </location>
</feature>
<dbReference type="PANTHER" id="PTHR10566">
    <property type="entry name" value="CHAPERONE-ACTIVITY OF BC1 COMPLEX CABC1 -RELATED"/>
    <property type="match status" value="1"/>
</dbReference>
<feature type="transmembrane region" description="Helical" evidence="2">
    <location>
        <begin position="487"/>
        <end position="507"/>
    </location>
</feature>
<evidence type="ECO:0000256" key="1">
    <source>
        <dbReference type="ARBA" id="ARBA00009670"/>
    </source>
</evidence>
<dbReference type="Proteomes" id="UP001143747">
    <property type="component" value="Unassembled WGS sequence"/>
</dbReference>
<evidence type="ECO:0000256" key="2">
    <source>
        <dbReference type="SAM" id="Phobius"/>
    </source>
</evidence>
<dbReference type="RefSeq" id="WP_274925452.1">
    <property type="nucleotide sequence ID" value="NZ_JAKELO010000002.1"/>
</dbReference>
<dbReference type="SUPFAM" id="SSF56112">
    <property type="entry name" value="Protein kinase-like (PK-like)"/>
    <property type="match status" value="1"/>
</dbReference>
<dbReference type="InterPro" id="IPR004147">
    <property type="entry name" value="ABC1_dom"/>
</dbReference>
<dbReference type="Pfam" id="PF03109">
    <property type="entry name" value="ABC1"/>
    <property type="match status" value="1"/>
</dbReference>
<proteinExistence type="inferred from homology"/>
<gene>
    <name evidence="4" type="ORF">L0665_09500</name>
</gene>
<reference evidence="4" key="1">
    <citation type="submission" date="2022-01" db="EMBL/GenBank/DDBJ databases">
        <title>Draft genome of Methanogenium marinum DSM 15558.</title>
        <authorList>
            <person name="Chen S.-C."/>
            <person name="You Y.-T."/>
        </authorList>
    </citation>
    <scope>NUCLEOTIDE SEQUENCE</scope>
    <source>
        <strain evidence="4">DSM 15558</strain>
    </source>
</reference>
<comment type="similarity">
    <text evidence="1">Belongs to the protein kinase superfamily. ADCK protein kinase family.</text>
</comment>
<organism evidence="4 5">
    <name type="scientific">Methanogenium marinum</name>
    <dbReference type="NCBI Taxonomy" id="348610"/>
    <lineage>
        <taxon>Archaea</taxon>
        <taxon>Methanobacteriati</taxon>
        <taxon>Methanobacteriota</taxon>
        <taxon>Stenosarchaea group</taxon>
        <taxon>Methanomicrobia</taxon>
        <taxon>Methanomicrobiales</taxon>
        <taxon>Methanomicrobiaceae</taxon>
        <taxon>Methanogenium</taxon>
    </lineage>
</organism>
<feature type="transmembrane region" description="Helical" evidence="2">
    <location>
        <begin position="527"/>
        <end position="545"/>
    </location>
</feature>
<dbReference type="EMBL" id="JAKELO010000002">
    <property type="protein sequence ID" value="MDE4908841.1"/>
    <property type="molecule type" value="Genomic_DNA"/>
</dbReference>
<sequence>MSHLLKRYRQIGGILVKYGFGIVIHEVFPPIARLGLRRPIKADSHSTARRVRLALEELGPTFIKFGQIMSLRRDLLPPAFIEELTLLTDSVAPLPFETVRPVIEEYCGPIPDAFSSFDETPFAAASLAQVHRAVLKNGKEVALKVQRPGIPKLIEDDIAILESLAHRVERRYPEYQIYNPAGLVREFAIQIRRELDFNQEGKNAEELYWNMREFPDIVLPRVYWRYSGSRLLTMDLIKGVRIDDLEGIRACGIFPGDLTELTLGAYLKQIFRDGFFHADPHTGNLLVTPRGQLAFIDCGMVGIMRPERQEVFVRLLLGIVDVDVEAVIDAYRGLGIIIHEEDEEAFKDETYAILQGYQHFGLEQFEVANVMAQIPEVMRRYHIVVPLSMMQIMKVIMMMIDINVHLDPSFNFTDRVRPYLTEIVHHRYLSAEAVKRASKSAIDIGESAMELPQTLNAAIKKLSSGPLRIDFATDDVQDLGASIRFSASVLLIGMVSSAFLIGSSLVVLSMDQPMALGICSTIGKFTLGGYVFAIAIGIVAIIYVVRRH</sequence>
<comment type="caution">
    <text evidence="4">The sequence shown here is derived from an EMBL/GenBank/DDBJ whole genome shotgun (WGS) entry which is preliminary data.</text>
</comment>
<evidence type="ECO:0000259" key="3">
    <source>
        <dbReference type="Pfam" id="PF03109"/>
    </source>
</evidence>
<dbReference type="AlphaFoldDB" id="A0A9Q4KW69"/>
<keyword evidence="2" id="KW-0472">Membrane</keyword>
<dbReference type="InterPro" id="IPR011009">
    <property type="entry name" value="Kinase-like_dom_sf"/>
</dbReference>
<evidence type="ECO:0000313" key="4">
    <source>
        <dbReference type="EMBL" id="MDE4908841.1"/>
    </source>
</evidence>
<keyword evidence="2" id="KW-1133">Transmembrane helix</keyword>
<dbReference type="InterPro" id="IPR050154">
    <property type="entry name" value="UbiB_kinase"/>
</dbReference>
<dbReference type="PANTHER" id="PTHR10566:SF113">
    <property type="entry name" value="PROTEIN ACTIVITY OF BC1 COMPLEX KINASE 7, CHLOROPLASTIC"/>
    <property type="match status" value="1"/>
</dbReference>
<name>A0A9Q4KW69_9EURY</name>
<dbReference type="CDD" id="cd05121">
    <property type="entry name" value="ABC1_ADCK3-like"/>
    <property type="match status" value="1"/>
</dbReference>
<accession>A0A9Q4KW69</accession>
<evidence type="ECO:0000313" key="5">
    <source>
        <dbReference type="Proteomes" id="UP001143747"/>
    </source>
</evidence>
<keyword evidence="2" id="KW-0812">Transmembrane</keyword>
<protein>
    <submittedName>
        <fullName evidence="4">AarF/UbiB family protein</fullName>
    </submittedName>
</protein>